<evidence type="ECO:0000256" key="1">
    <source>
        <dbReference type="SAM" id="MobiDB-lite"/>
    </source>
</evidence>
<name>A0A418VAE1_9DEIO</name>
<feature type="compositionally biased region" description="Polar residues" evidence="1">
    <location>
        <begin position="454"/>
        <end position="464"/>
    </location>
</feature>
<dbReference type="PROSITE" id="PS51178">
    <property type="entry name" value="PASTA"/>
    <property type="match status" value="3"/>
</dbReference>
<keyword evidence="5" id="KW-1185">Reference proteome</keyword>
<dbReference type="CDD" id="cd06577">
    <property type="entry name" value="PASTA_pknB"/>
    <property type="match status" value="3"/>
</dbReference>
<feature type="domain" description="PASTA" evidence="3">
    <location>
        <begin position="213"/>
        <end position="279"/>
    </location>
</feature>
<sequence>MTGADATQAAAGTPQVIDGKYRVRREVSKNGISTLYEVETASGEARRVSWFDASKPTDRQGFHTYRQAVRAISPAGLADVVARPGAYYAVWQPVTGTPLSEALSQPVKRQEFVDAMDNLRALLATHGFALSDADIVVDGQTPRVAYLKPAPAGRTAEQIAMLNAATMTALNGGRVRKARRPREPGAWLAFIPGLLFLGGAGWLGAQAAQVYLNPPIGEVKNVTGKPASEAAKQLTGDGFRVEYTYGDSGGVPVGAVIRQDPDPGTALPTGRLVSLTVNNPAPLTVPKLEDLTVQQAQAPLKDNALKLGKVIKVDGTLSNTPAGRVIAQVPAPGATIQRGQPVQVMVSTGVKGRETWIPNLEGMTFEQARAHARAAGLVVTEVKKEPSDRAENIVLRQEPKPFVRVDVGSRVILVISTAKFTPPSTPTAPLPIPPPYVPPPPPVEPEPGTGATPDSSVTDPTPNDGQGAVTIPAVPDNTQTPPDTQPINQNQTPAEIPPTPASNGARPVNFAYVFPAGLPAGSYSVVVQDADGERQMMPPTDSTQLAGQQANASATVRGNAVFIIRVNGAEYARVNPQ</sequence>
<feature type="domain" description="PASTA" evidence="3">
    <location>
        <begin position="281"/>
        <end position="348"/>
    </location>
</feature>
<evidence type="ECO:0000313" key="4">
    <source>
        <dbReference type="EMBL" id="RJF73088.1"/>
    </source>
</evidence>
<dbReference type="Pfam" id="PF03793">
    <property type="entry name" value="PASTA"/>
    <property type="match status" value="3"/>
</dbReference>
<dbReference type="EMBL" id="QYUJ01000014">
    <property type="protein sequence ID" value="RJF73088.1"/>
    <property type="molecule type" value="Genomic_DNA"/>
</dbReference>
<dbReference type="RefSeq" id="WP_119765822.1">
    <property type="nucleotide sequence ID" value="NZ_QYUJ01000014.1"/>
</dbReference>
<keyword evidence="2" id="KW-0472">Membrane</keyword>
<keyword evidence="2" id="KW-1133">Transmembrane helix</keyword>
<evidence type="ECO:0000313" key="5">
    <source>
        <dbReference type="Proteomes" id="UP000286287"/>
    </source>
</evidence>
<proteinExistence type="predicted"/>
<dbReference type="InterPro" id="IPR005543">
    <property type="entry name" value="PASTA_dom"/>
</dbReference>
<dbReference type="Gene3D" id="3.30.10.20">
    <property type="match status" value="3"/>
</dbReference>
<keyword evidence="2" id="KW-0812">Transmembrane</keyword>
<comment type="caution">
    <text evidence="4">The sequence shown here is derived from an EMBL/GenBank/DDBJ whole genome shotgun (WGS) entry which is preliminary data.</text>
</comment>
<accession>A0A418VAE1</accession>
<feature type="compositionally biased region" description="Pro residues" evidence="1">
    <location>
        <begin position="423"/>
        <end position="445"/>
    </location>
</feature>
<dbReference type="AlphaFoldDB" id="A0A418VAE1"/>
<reference evidence="4 5" key="1">
    <citation type="submission" date="2018-09" db="EMBL/GenBank/DDBJ databases">
        <authorList>
            <person name="Zhu H."/>
        </authorList>
    </citation>
    <scope>NUCLEOTIDE SEQUENCE [LARGE SCALE GENOMIC DNA]</scope>
    <source>
        <strain evidence="4 5">K2S05-167</strain>
    </source>
</reference>
<feature type="transmembrane region" description="Helical" evidence="2">
    <location>
        <begin position="186"/>
        <end position="205"/>
    </location>
</feature>
<dbReference type="OrthoDB" id="54740at2"/>
<evidence type="ECO:0000256" key="2">
    <source>
        <dbReference type="SAM" id="Phobius"/>
    </source>
</evidence>
<feature type="domain" description="PASTA" evidence="3">
    <location>
        <begin position="351"/>
        <end position="417"/>
    </location>
</feature>
<gene>
    <name evidence="4" type="ORF">D3875_17595</name>
</gene>
<feature type="compositionally biased region" description="Low complexity" evidence="1">
    <location>
        <begin position="475"/>
        <end position="493"/>
    </location>
</feature>
<feature type="region of interest" description="Disordered" evidence="1">
    <location>
        <begin position="420"/>
        <end position="500"/>
    </location>
</feature>
<protein>
    <submittedName>
        <fullName evidence="4">PASTA domain-containing protein</fullName>
    </submittedName>
</protein>
<dbReference type="Proteomes" id="UP000286287">
    <property type="component" value="Unassembled WGS sequence"/>
</dbReference>
<organism evidence="4 5">
    <name type="scientific">Deinococcus cavernae</name>
    <dbReference type="NCBI Taxonomy" id="2320857"/>
    <lineage>
        <taxon>Bacteria</taxon>
        <taxon>Thermotogati</taxon>
        <taxon>Deinococcota</taxon>
        <taxon>Deinococci</taxon>
        <taxon>Deinococcales</taxon>
        <taxon>Deinococcaceae</taxon>
        <taxon>Deinococcus</taxon>
    </lineage>
</organism>
<evidence type="ECO:0000259" key="3">
    <source>
        <dbReference type="PROSITE" id="PS51178"/>
    </source>
</evidence>
<dbReference type="SMART" id="SM00740">
    <property type="entry name" value="PASTA"/>
    <property type="match status" value="3"/>
</dbReference>